<dbReference type="OrthoDB" id="3695257at2"/>
<evidence type="ECO:0008006" key="3">
    <source>
        <dbReference type="Google" id="ProtNLM"/>
    </source>
</evidence>
<sequence>MTAIKVDPDWVSGYAKKVAENAEALGAGADVLNTAPLTAEAFGSLGRTVRIAESYGRAAEVLRGQLTRAVEALESAADSLGQVAERYAVSEGDSVREINRSGQA</sequence>
<organism evidence="1 2">
    <name type="scientific">Actinokineospora alba</name>
    <dbReference type="NCBI Taxonomy" id="504798"/>
    <lineage>
        <taxon>Bacteria</taxon>
        <taxon>Bacillati</taxon>
        <taxon>Actinomycetota</taxon>
        <taxon>Actinomycetes</taxon>
        <taxon>Pseudonocardiales</taxon>
        <taxon>Pseudonocardiaceae</taxon>
        <taxon>Actinokineospora</taxon>
    </lineage>
</organism>
<dbReference type="STRING" id="504798.SAMN05421871_101793"/>
<keyword evidence="2" id="KW-1185">Reference proteome</keyword>
<evidence type="ECO:0000313" key="2">
    <source>
        <dbReference type="Proteomes" id="UP000199651"/>
    </source>
</evidence>
<gene>
    <name evidence="1" type="ORF">SAMN05192558_11339</name>
</gene>
<protein>
    <recommendedName>
        <fullName evidence="3">Excreted virulence factor EspC, type VII ESX diderm</fullName>
    </recommendedName>
</protein>
<dbReference type="AlphaFoldDB" id="A0A1H0V6N8"/>
<reference evidence="2" key="1">
    <citation type="submission" date="2016-10" db="EMBL/GenBank/DDBJ databases">
        <authorList>
            <person name="Varghese N."/>
            <person name="Submissions S."/>
        </authorList>
    </citation>
    <scope>NUCLEOTIDE SEQUENCE [LARGE SCALE GENOMIC DNA]</scope>
    <source>
        <strain evidence="2">IBRC-M 10655</strain>
    </source>
</reference>
<accession>A0A1H0V6N8</accession>
<dbReference type="EMBL" id="FNJB01000013">
    <property type="protein sequence ID" value="SDP73935.1"/>
    <property type="molecule type" value="Genomic_DNA"/>
</dbReference>
<evidence type="ECO:0000313" key="1">
    <source>
        <dbReference type="EMBL" id="SDP73935.1"/>
    </source>
</evidence>
<dbReference type="RefSeq" id="WP_091382598.1">
    <property type="nucleotide sequence ID" value="NZ_FNDV01000001.1"/>
</dbReference>
<proteinExistence type="predicted"/>
<name>A0A1H0V6N8_9PSEU</name>
<dbReference type="Proteomes" id="UP000199651">
    <property type="component" value="Unassembled WGS sequence"/>
</dbReference>